<accession>A0A2T2XEF2</accession>
<dbReference type="Proteomes" id="UP000242972">
    <property type="component" value="Unassembled WGS sequence"/>
</dbReference>
<dbReference type="InterPro" id="IPR054055">
    <property type="entry name" value="YpzH"/>
</dbReference>
<organism evidence="1 2">
    <name type="scientific">Sulfobacillus benefaciens</name>
    <dbReference type="NCBI Taxonomy" id="453960"/>
    <lineage>
        <taxon>Bacteria</taxon>
        <taxon>Bacillati</taxon>
        <taxon>Bacillota</taxon>
        <taxon>Clostridia</taxon>
        <taxon>Eubacteriales</taxon>
        <taxon>Clostridiales Family XVII. Incertae Sedis</taxon>
        <taxon>Sulfobacillus</taxon>
    </lineage>
</organism>
<evidence type="ECO:0008006" key="3">
    <source>
        <dbReference type="Google" id="ProtNLM"/>
    </source>
</evidence>
<proteinExistence type="predicted"/>
<reference evidence="1 2" key="1">
    <citation type="journal article" date="2014" name="BMC Genomics">
        <title>Comparison of environmental and isolate Sulfobacillus genomes reveals diverse carbon, sulfur, nitrogen, and hydrogen metabolisms.</title>
        <authorList>
            <person name="Justice N.B."/>
            <person name="Norman A."/>
            <person name="Brown C.T."/>
            <person name="Singh A."/>
            <person name="Thomas B.C."/>
            <person name="Banfield J.F."/>
        </authorList>
    </citation>
    <scope>NUCLEOTIDE SEQUENCE [LARGE SCALE GENOMIC DNA]</scope>
    <source>
        <strain evidence="1">AMDSBA4</strain>
    </source>
</reference>
<sequence length="69" mass="7594">MADAPTPIMFAIVTTRKESVHGGMAPVFMARDEPERDRIAMWLCRITNCIAHDLHNGTIVLTVNQASNG</sequence>
<evidence type="ECO:0000313" key="2">
    <source>
        <dbReference type="Proteomes" id="UP000242972"/>
    </source>
</evidence>
<name>A0A2T2XEF2_9FIRM</name>
<evidence type="ECO:0000313" key="1">
    <source>
        <dbReference type="EMBL" id="PSR32802.1"/>
    </source>
</evidence>
<comment type="caution">
    <text evidence="1">The sequence shown here is derived from an EMBL/GenBank/DDBJ whole genome shotgun (WGS) entry which is preliminary data.</text>
</comment>
<gene>
    <name evidence="1" type="ORF">C7B46_12580</name>
</gene>
<dbReference type="EMBL" id="PXYW01000031">
    <property type="protein sequence ID" value="PSR32802.1"/>
    <property type="molecule type" value="Genomic_DNA"/>
</dbReference>
<protein>
    <recommendedName>
        <fullName evidence="3">PH domain-containing protein</fullName>
    </recommendedName>
</protein>
<dbReference type="Pfam" id="PF21835">
    <property type="entry name" value="YIEGIA_cap"/>
    <property type="match status" value="1"/>
</dbReference>
<dbReference type="AlphaFoldDB" id="A0A2T2XEF2"/>